<reference evidence="6 7" key="1">
    <citation type="submission" date="2018-07" db="EMBL/GenBank/DDBJ databases">
        <title>Erythrobacter nanhaiensis sp. nov., a novel member of the genus Erythrobacter isolated from the South China Sea.</title>
        <authorList>
            <person name="Chen X."/>
            <person name="Liu J."/>
        </authorList>
    </citation>
    <scope>NUCLEOTIDE SEQUENCE [LARGE SCALE GENOMIC DNA]</scope>
    <source>
        <strain evidence="6 7">S-5</strain>
    </source>
</reference>
<dbReference type="PANTHER" id="PTHR11559">
    <property type="entry name" value="CARBOXYLESTERASE"/>
    <property type="match status" value="1"/>
</dbReference>
<dbReference type="InterPro" id="IPR029058">
    <property type="entry name" value="AB_hydrolase_fold"/>
</dbReference>
<accession>A0A395LNV9</accession>
<feature type="signal peptide" evidence="4">
    <location>
        <begin position="1"/>
        <end position="30"/>
    </location>
</feature>
<dbReference type="InterPro" id="IPR019826">
    <property type="entry name" value="Carboxylesterase_B_AS"/>
</dbReference>
<gene>
    <name evidence="6" type="ORF">DL238_12555</name>
</gene>
<evidence type="ECO:0000256" key="4">
    <source>
        <dbReference type="RuleBase" id="RU361235"/>
    </source>
</evidence>
<dbReference type="SUPFAM" id="SSF53474">
    <property type="entry name" value="alpha/beta-Hydrolases"/>
    <property type="match status" value="1"/>
</dbReference>
<protein>
    <recommendedName>
        <fullName evidence="4">Carboxylic ester hydrolase</fullName>
        <ecNumber evidence="4">3.1.1.-</ecNumber>
    </recommendedName>
</protein>
<dbReference type="Pfam" id="PF00135">
    <property type="entry name" value="COesterase"/>
    <property type="match status" value="1"/>
</dbReference>
<keyword evidence="4" id="KW-0732">Signal</keyword>
<evidence type="ECO:0000256" key="1">
    <source>
        <dbReference type="ARBA" id="ARBA00005964"/>
    </source>
</evidence>
<feature type="domain" description="Carboxylesterase type B" evidence="5">
    <location>
        <begin position="37"/>
        <end position="500"/>
    </location>
</feature>
<feature type="active site" description="Acyl-ester intermediate" evidence="3">
    <location>
        <position position="226"/>
    </location>
</feature>
<dbReference type="OrthoDB" id="9775851at2"/>
<keyword evidence="7" id="KW-1185">Reference proteome</keyword>
<dbReference type="EMBL" id="QRBB01000001">
    <property type="protein sequence ID" value="RDS78349.1"/>
    <property type="molecule type" value="Genomic_DNA"/>
</dbReference>
<dbReference type="GO" id="GO:0004104">
    <property type="term" value="F:cholinesterase activity"/>
    <property type="evidence" value="ECO:0007669"/>
    <property type="project" value="InterPro"/>
</dbReference>
<proteinExistence type="inferred from homology"/>
<dbReference type="PRINTS" id="PR00878">
    <property type="entry name" value="CHOLNESTRASE"/>
</dbReference>
<keyword evidence="2 4" id="KW-0378">Hydrolase</keyword>
<feature type="active site" description="Charge relay system" evidence="3">
    <location>
        <position position="344"/>
    </location>
</feature>
<dbReference type="RefSeq" id="WP_115492572.1">
    <property type="nucleotide sequence ID" value="NZ_JACHWW010000001.1"/>
</dbReference>
<evidence type="ECO:0000313" key="6">
    <source>
        <dbReference type="EMBL" id="RDS78349.1"/>
    </source>
</evidence>
<feature type="active site" description="Charge relay system" evidence="3">
    <location>
        <position position="438"/>
    </location>
</feature>
<name>A0A395LNV9_9SPHN</name>
<sequence length="557" mass="59551">MPNTNPFRSLAAAALSIGAGLLTLAAPAHAEDGEEVTIAAPAGSVRGEADGDVVSFKGIPYAAPPVGELRWQPPQEPAAWDGVRDGTKFGPACYQPTVPGAASSIYHEELGPMSEDCLSLNIWAPEDAANAPVFVWIHGGALVSGTSAFDMYDGSRMAQQGVVVVSINYRLGALGFLAHPELSAESPDGVSGNYGLMDQIAALRWIEANIAAFGGDPDNVTIVGESAGALSVMWLMTAPPAKGLFDKAIMQSAYMISSPALKEAEHGHPSAESIGTWLQEQLDAPDLAALRKMEPGALVNRATRAGFLTWTTVDGKLIPHQIAETFDRGEQAQVPLIAGFNSGEIRSLRRLLPPAPNTRTAYEEKIRELYGDLADVFLALYPPDNVDESMLAATRDALYGWTAERLARKQTAAAQDAFLYLFDHGYPEADEAGLHAFHASEIPFVFGTIHDTAPNWPQIPRTAEQRALSDAMLQYWTTFARDGAPSAHGQIDWPAYGPEGAFVLFDGTAQAGSQLLGTRYALNEAVVCRRRAAGDQPWHWNVGIASPPLPPRVTGCQ</sequence>
<dbReference type="AlphaFoldDB" id="A0A395LNV9"/>
<feature type="chain" id="PRO_5017104031" description="Carboxylic ester hydrolase" evidence="4">
    <location>
        <begin position="31"/>
        <end position="557"/>
    </location>
</feature>
<evidence type="ECO:0000313" key="7">
    <source>
        <dbReference type="Proteomes" id="UP000254101"/>
    </source>
</evidence>
<dbReference type="PROSITE" id="PS00122">
    <property type="entry name" value="CARBOXYLESTERASE_B_1"/>
    <property type="match status" value="1"/>
</dbReference>
<dbReference type="Gene3D" id="3.40.50.1820">
    <property type="entry name" value="alpha/beta hydrolase"/>
    <property type="match status" value="1"/>
</dbReference>
<dbReference type="InterPro" id="IPR002018">
    <property type="entry name" value="CarbesteraseB"/>
</dbReference>
<evidence type="ECO:0000256" key="2">
    <source>
        <dbReference type="ARBA" id="ARBA00022801"/>
    </source>
</evidence>
<evidence type="ECO:0000256" key="3">
    <source>
        <dbReference type="PIRSR" id="PIRSR600997-1"/>
    </source>
</evidence>
<evidence type="ECO:0000259" key="5">
    <source>
        <dbReference type="Pfam" id="PF00135"/>
    </source>
</evidence>
<dbReference type="InterPro" id="IPR050309">
    <property type="entry name" value="Type-B_Carboxylest/Lipase"/>
</dbReference>
<dbReference type="InterPro" id="IPR000997">
    <property type="entry name" value="Cholinesterase"/>
</dbReference>
<comment type="similarity">
    <text evidence="1 4">Belongs to the type-B carboxylesterase/lipase family.</text>
</comment>
<comment type="caution">
    <text evidence="6">The sequence shown here is derived from an EMBL/GenBank/DDBJ whole genome shotgun (WGS) entry which is preliminary data.</text>
</comment>
<organism evidence="6 7">
    <name type="scientific">Alteriqipengyuania lutimaris</name>
    <dbReference type="NCBI Taxonomy" id="1538146"/>
    <lineage>
        <taxon>Bacteria</taxon>
        <taxon>Pseudomonadati</taxon>
        <taxon>Pseudomonadota</taxon>
        <taxon>Alphaproteobacteria</taxon>
        <taxon>Sphingomonadales</taxon>
        <taxon>Erythrobacteraceae</taxon>
        <taxon>Alteriqipengyuania</taxon>
    </lineage>
</organism>
<dbReference type="EC" id="3.1.1.-" evidence="4"/>
<dbReference type="Proteomes" id="UP000254101">
    <property type="component" value="Unassembled WGS sequence"/>
</dbReference>